<dbReference type="HOGENOM" id="CLU_031477_4_0_12"/>
<dbReference type="PANTHER" id="PTHR31303:SF1">
    <property type="entry name" value="CTP-DEPENDENT DIACYLGLYCEROL KINASE 1"/>
    <property type="match status" value="1"/>
</dbReference>
<keyword evidence="1" id="KW-1133">Transmembrane helix</keyword>
<dbReference type="PATRIC" id="fig|1291379.3.peg.714"/>
<feature type="transmembrane region" description="Helical" evidence="1">
    <location>
        <begin position="147"/>
        <end position="165"/>
    </location>
</feature>
<dbReference type="GeneID" id="301089382"/>
<dbReference type="PANTHER" id="PTHR31303">
    <property type="entry name" value="CTP-DEPENDENT DIACYLGLYCEROL KINASE 1"/>
    <property type="match status" value="1"/>
</dbReference>
<keyword evidence="2" id="KW-0808">Transferase</keyword>
<keyword evidence="1" id="KW-0812">Transmembrane</keyword>
<keyword evidence="2" id="KW-0548">Nucleotidyltransferase</keyword>
<keyword evidence="1" id="KW-0472">Membrane</keyword>
<dbReference type="EMBL" id="CP004120">
    <property type="protein sequence ID" value="AGT43213.1"/>
    <property type="molecule type" value="Genomic_DNA"/>
</dbReference>
<dbReference type="KEGG" id="tped:TPE_0717"/>
<keyword evidence="3" id="KW-1185">Reference proteome</keyword>
<accession>S5ZYQ0</accession>
<dbReference type="GO" id="GO:0016779">
    <property type="term" value="F:nucleotidyltransferase activity"/>
    <property type="evidence" value="ECO:0007669"/>
    <property type="project" value="UniProtKB-KW"/>
</dbReference>
<evidence type="ECO:0000313" key="2">
    <source>
        <dbReference type="EMBL" id="AGT43213.1"/>
    </source>
</evidence>
<protein>
    <submittedName>
        <fullName evidence="2">Phosphatidate cytidylyltransferase</fullName>
    </submittedName>
</protein>
<name>S5ZYQ0_9SPIR</name>
<dbReference type="Proteomes" id="UP000015620">
    <property type="component" value="Chromosome"/>
</dbReference>
<organism evidence="2 3">
    <name type="scientific">Treponema pedis str. T A4</name>
    <dbReference type="NCBI Taxonomy" id="1291379"/>
    <lineage>
        <taxon>Bacteria</taxon>
        <taxon>Pseudomonadati</taxon>
        <taxon>Spirochaetota</taxon>
        <taxon>Spirochaetia</taxon>
        <taxon>Spirochaetales</taxon>
        <taxon>Treponemataceae</taxon>
        <taxon>Treponema</taxon>
    </lineage>
</organism>
<evidence type="ECO:0000256" key="1">
    <source>
        <dbReference type="SAM" id="Phobius"/>
    </source>
</evidence>
<dbReference type="GO" id="GO:0004143">
    <property type="term" value="F:ATP-dependent diacylglycerol kinase activity"/>
    <property type="evidence" value="ECO:0007669"/>
    <property type="project" value="InterPro"/>
</dbReference>
<dbReference type="RefSeq" id="WP_020964513.1">
    <property type="nucleotide sequence ID" value="NC_022097.1"/>
</dbReference>
<dbReference type="InterPro" id="IPR037997">
    <property type="entry name" value="Dgk1-like"/>
</dbReference>
<sequence length="207" mass="22436">MNFIKKFRYSKFSQSAHTELLLKEVFRKIIHVFSAAVLIFAKFFFIETVIGLSAITVLYIVFEILRLHGKKVILVSAVTRFASRDRDRGKFVLGPVTLSIGIILTLVLFPYKPAAAGISALALGDGLASVAGKIFGKTHLPFTSDKTIAGTLTCFSAVFISSLFITKDIGVSFITACAAAVSEALPLKNLDNILIPLVCAGTVFFLL</sequence>
<dbReference type="STRING" id="1291379.TPE_0717"/>
<dbReference type="AlphaFoldDB" id="S5ZYQ0"/>
<dbReference type="OrthoDB" id="9813239at2"/>
<feature type="transmembrane region" description="Helical" evidence="1">
    <location>
        <begin position="91"/>
        <end position="109"/>
    </location>
</feature>
<evidence type="ECO:0000313" key="3">
    <source>
        <dbReference type="Proteomes" id="UP000015620"/>
    </source>
</evidence>
<gene>
    <name evidence="2" type="ORF">TPE_0717</name>
</gene>
<proteinExistence type="predicted"/>
<reference evidence="2 3" key="1">
    <citation type="journal article" date="2013" name="PLoS ONE">
        <title>Genome-Wide Relatedness of Treponema pedis, from Gingiva and Necrotic Skin Lesions of Pigs, with the Human Oral Pathogen Treponema denticola.</title>
        <authorList>
            <person name="Svartstrom O."/>
            <person name="Mushtaq M."/>
            <person name="Pringle M."/>
            <person name="Segerman B."/>
        </authorList>
    </citation>
    <scope>NUCLEOTIDE SEQUENCE [LARGE SCALE GENOMIC DNA]</scope>
    <source>
        <strain evidence="2">T A4</strain>
    </source>
</reference>
<feature type="transmembrane region" description="Helical" evidence="1">
    <location>
        <begin position="29"/>
        <end position="62"/>
    </location>
</feature>